<dbReference type="Proteomes" id="UP000375525">
    <property type="component" value="Unassembled WGS sequence"/>
</dbReference>
<proteinExistence type="predicted"/>
<sequence>MPSIADALDSIFLRPLDYVHPVRFGICSLFDTPDAKAVLNRVVSERLGGIFPRDGYVDLSPKARLWIRHWSLLPVIAGLVGAQLQWAHLAQGASLQQLSGAQRAFARVVCSPRAGGPLKNNVTVEQWVQATGLNALMAWSVEIPEVLITRLLLQFSPQVVDLQQHMPAQNLNATLFFLAVQHARIHQNAD</sequence>
<evidence type="ECO:0000313" key="1">
    <source>
        <dbReference type="EMBL" id="VVO48752.1"/>
    </source>
</evidence>
<dbReference type="EMBL" id="CABVIH010000001">
    <property type="protein sequence ID" value="VVO48752.1"/>
    <property type="molecule type" value="Genomic_DNA"/>
</dbReference>
<evidence type="ECO:0000313" key="2">
    <source>
        <dbReference type="Proteomes" id="UP000375525"/>
    </source>
</evidence>
<protein>
    <recommendedName>
        <fullName evidence="3">Type III secretion apparatus protein OrgA/MxiK</fullName>
    </recommendedName>
</protein>
<dbReference type="InterPro" id="IPR013388">
    <property type="entry name" value="T3SS_OrgA/MxiK"/>
</dbReference>
<name>A0A5E7GCZ4_PSEFL</name>
<evidence type="ECO:0008006" key="3">
    <source>
        <dbReference type="Google" id="ProtNLM"/>
    </source>
</evidence>
<reference evidence="1 2" key="1">
    <citation type="submission" date="2019-09" db="EMBL/GenBank/DDBJ databases">
        <authorList>
            <person name="Chandra G."/>
            <person name="Truman W A."/>
        </authorList>
    </citation>
    <scope>NUCLEOTIDE SEQUENCE [LARGE SCALE GENOMIC DNA]</scope>
    <source>
        <strain evidence="1">PS880</strain>
    </source>
</reference>
<dbReference type="OrthoDB" id="8596321at2"/>
<accession>A0A5E7GCZ4</accession>
<dbReference type="Pfam" id="PF09482">
    <property type="entry name" value="OrgA_MxiK"/>
    <property type="match status" value="1"/>
</dbReference>
<dbReference type="RefSeq" id="WP_150778250.1">
    <property type="nucleotide sequence ID" value="NZ_CABVIH010000001.1"/>
</dbReference>
<gene>
    <name evidence="1" type="ORF">PS880_00187</name>
</gene>
<organism evidence="1 2">
    <name type="scientific">Pseudomonas fluorescens</name>
    <dbReference type="NCBI Taxonomy" id="294"/>
    <lineage>
        <taxon>Bacteria</taxon>
        <taxon>Pseudomonadati</taxon>
        <taxon>Pseudomonadota</taxon>
        <taxon>Gammaproteobacteria</taxon>
        <taxon>Pseudomonadales</taxon>
        <taxon>Pseudomonadaceae</taxon>
        <taxon>Pseudomonas</taxon>
    </lineage>
</organism>
<dbReference type="AlphaFoldDB" id="A0A5E7GCZ4"/>